<keyword evidence="2" id="KW-0732">Signal</keyword>
<reference evidence="3 4" key="1">
    <citation type="submission" date="2016-01" db="EMBL/GenBank/DDBJ databases">
        <title>The new phylogeny of the genus Mycobacterium.</title>
        <authorList>
            <person name="Tarcisio F."/>
            <person name="Conor M."/>
            <person name="Antonella G."/>
            <person name="Elisabetta G."/>
            <person name="Giulia F.S."/>
            <person name="Sara T."/>
            <person name="Anna F."/>
            <person name="Clotilde B."/>
            <person name="Roberto B."/>
            <person name="Veronica D.S."/>
            <person name="Fabio R."/>
            <person name="Monica P."/>
            <person name="Olivier J."/>
            <person name="Enrico T."/>
            <person name="Nicola S."/>
        </authorList>
    </citation>
    <scope>NUCLEOTIDE SEQUENCE [LARGE SCALE GENOMIC DNA]</scope>
    <source>
        <strain evidence="3 4">DSM 44179</strain>
    </source>
</reference>
<protein>
    <recommendedName>
        <fullName evidence="5">LGFP repeat-containing protein</fullName>
    </recommendedName>
</protein>
<dbReference type="AlphaFoldDB" id="A0A1X1RDJ8"/>
<name>A0A1X1RDJ8_MYCFA</name>
<evidence type="ECO:0000313" key="4">
    <source>
        <dbReference type="Proteomes" id="UP000193484"/>
    </source>
</evidence>
<feature type="region of interest" description="Disordered" evidence="1">
    <location>
        <begin position="27"/>
        <end position="60"/>
    </location>
</feature>
<evidence type="ECO:0000256" key="2">
    <source>
        <dbReference type="SAM" id="SignalP"/>
    </source>
</evidence>
<evidence type="ECO:0008006" key="5">
    <source>
        <dbReference type="Google" id="ProtNLM"/>
    </source>
</evidence>
<dbReference type="OrthoDB" id="4374516at2"/>
<dbReference type="Proteomes" id="UP000193484">
    <property type="component" value="Unassembled WGS sequence"/>
</dbReference>
<dbReference type="RefSeq" id="WP_085095799.1">
    <property type="nucleotide sequence ID" value="NZ_AP022603.1"/>
</dbReference>
<accession>A0A1X1RDJ8</accession>
<proteinExistence type="predicted"/>
<dbReference type="Pfam" id="PF08310">
    <property type="entry name" value="LGFP"/>
    <property type="match status" value="1"/>
</dbReference>
<feature type="region of interest" description="Disordered" evidence="1">
    <location>
        <begin position="150"/>
        <end position="175"/>
    </location>
</feature>
<sequence length="210" mass="21063">MRMTAHRRTAIAAGLAAVALLAAGCGTSDDGTSDHGTAPASSVAGAPTTERATGSAAAQPTDVTIVGERDVEVTLTGPIAEKFSSATPEQKQALGLPLTGDHNAGARESGLLFQQFAGGVITAKSAEPGTPAYITWGKIRDAWNVDRAADGTPDVGGDNGSVGPLGAPTSDETADGDLLTTTFDNGTVTFNTVTEEVEVTINGQVVPSGL</sequence>
<evidence type="ECO:0000313" key="3">
    <source>
        <dbReference type="EMBL" id="ORV03521.1"/>
    </source>
</evidence>
<organism evidence="3 4">
    <name type="scientific">Mycolicibacterium fallax</name>
    <name type="common">Mycobacterium fallax</name>
    <dbReference type="NCBI Taxonomy" id="1793"/>
    <lineage>
        <taxon>Bacteria</taxon>
        <taxon>Bacillati</taxon>
        <taxon>Actinomycetota</taxon>
        <taxon>Actinomycetes</taxon>
        <taxon>Mycobacteriales</taxon>
        <taxon>Mycobacteriaceae</taxon>
        <taxon>Mycolicibacterium</taxon>
    </lineage>
</organism>
<keyword evidence="4" id="KW-1185">Reference proteome</keyword>
<gene>
    <name evidence="3" type="ORF">AWC04_10485</name>
</gene>
<feature type="chain" id="PRO_5038543892" description="LGFP repeat-containing protein" evidence="2">
    <location>
        <begin position="23"/>
        <end position="210"/>
    </location>
</feature>
<dbReference type="InterPro" id="IPR013207">
    <property type="entry name" value="LGFP"/>
</dbReference>
<comment type="caution">
    <text evidence="3">The sequence shown here is derived from an EMBL/GenBank/DDBJ whole genome shotgun (WGS) entry which is preliminary data.</text>
</comment>
<feature type="compositionally biased region" description="Polar residues" evidence="1">
    <location>
        <begin position="50"/>
        <end position="60"/>
    </location>
</feature>
<dbReference type="PROSITE" id="PS51257">
    <property type="entry name" value="PROKAR_LIPOPROTEIN"/>
    <property type="match status" value="1"/>
</dbReference>
<dbReference type="EMBL" id="LQOJ01000037">
    <property type="protein sequence ID" value="ORV03521.1"/>
    <property type="molecule type" value="Genomic_DNA"/>
</dbReference>
<feature type="signal peptide" evidence="2">
    <location>
        <begin position="1"/>
        <end position="22"/>
    </location>
</feature>
<dbReference type="STRING" id="1793.AWC04_10485"/>
<evidence type="ECO:0000256" key="1">
    <source>
        <dbReference type="SAM" id="MobiDB-lite"/>
    </source>
</evidence>